<reference evidence="6 7" key="1">
    <citation type="submission" date="2016-10" db="EMBL/GenBank/DDBJ databases">
        <authorList>
            <person name="de Groot N.N."/>
        </authorList>
    </citation>
    <scope>NUCLEOTIDE SEQUENCE [LARGE SCALE GENOMIC DNA]</scope>
    <source>
        <strain evidence="6 7">DSM 19938</strain>
    </source>
</reference>
<dbReference type="OrthoDB" id="9769337at2"/>
<evidence type="ECO:0000256" key="2">
    <source>
        <dbReference type="ARBA" id="ARBA00003906"/>
    </source>
</evidence>
<evidence type="ECO:0000256" key="1">
    <source>
        <dbReference type="ARBA" id="ARBA00001964"/>
    </source>
</evidence>
<keyword evidence="6" id="KW-0670">Pyruvate</keyword>
<dbReference type="AlphaFoldDB" id="A0A1H6ZRN0"/>
<dbReference type="Gene3D" id="3.40.50.920">
    <property type="match status" value="1"/>
</dbReference>
<dbReference type="InterPro" id="IPR029061">
    <property type="entry name" value="THDP-binding"/>
</dbReference>
<dbReference type="InterPro" id="IPR005475">
    <property type="entry name" value="Transketolase-like_Pyr-bd"/>
</dbReference>
<dbReference type="Pfam" id="PF02779">
    <property type="entry name" value="Transket_pyr"/>
    <property type="match status" value="1"/>
</dbReference>
<dbReference type="STRING" id="408657.SAMN04487995_5224"/>
<evidence type="ECO:0000256" key="3">
    <source>
        <dbReference type="ARBA" id="ARBA00023002"/>
    </source>
</evidence>
<dbReference type="Pfam" id="PF02780">
    <property type="entry name" value="Transketolase_C"/>
    <property type="match status" value="1"/>
</dbReference>
<proteinExistence type="predicted"/>
<dbReference type="InterPro" id="IPR033248">
    <property type="entry name" value="Transketolase_C"/>
</dbReference>
<dbReference type="CDD" id="cd02000">
    <property type="entry name" value="TPP_E1_PDC_ADC_BCADC"/>
    <property type="match status" value="1"/>
</dbReference>
<dbReference type="Proteomes" id="UP000199532">
    <property type="component" value="Unassembled WGS sequence"/>
</dbReference>
<dbReference type="PANTHER" id="PTHR43257">
    <property type="entry name" value="PYRUVATE DEHYDROGENASE E1 COMPONENT BETA SUBUNIT"/>
    <property type="match status" value="1"/>
</dbReference>
<evidence type="ECO:0000259" key="5">
    <source>
        <dbReference type="SMART" id="SM00861"/>
    </source>
</evidence>
<dbReference type="PANTHER" id="PTHR43257:SF2">
    <property type="entry name" value="PYRUVATE DEHYDROGENASE E1 COMPONENT SUBUNIT BETA"/>
    <property type="match status" value="1"/>
</dbReference>
<dbReference type="SMART" id="SM00861">
    <property type="entry name" value="Transket_pyr"/>
    <property type="match status" value="1"/>
</dbReference>
<evidence type="ECO:0000256" key="4">
    <source>
        <dbReference type="ARBA" id="ARBA00023052"/>
    </source>
</evidence>
<dbReference type="SUPFAM" id="SSF52922">
    <property type="entry name" value="TK C-terminal domain-like"/>
    <property type="match status" value="1"/>
</dbReference>
<dbReference type="GO" id="GO:0016624">
    <property type="term" value="F:oxidoreductase activity, acting on the aldehyde or oxo group of donors, disulfide as acceptor"/>
    <property type="evidence" value="ECO:0007669"/>
    <property type="project" value="InterPro"/>
</dbReference>
<accession>A0A1H6ZRN0</accession>
<keyword evidence="4" id="KW-0786">Thiamine pyrophosphate</keyword>
<sequence>MLLNDSLTGSSVLNKENITDDYRLACESRQVSLLGRKDTMGGRSKFGIFGDGKEVAQIAMARAFKLGDFRSGYYRDQTVEAYLGNLTWQQFFAQMYAHADLEHEPHTGGRSMNGHFATRWLDDKGHWLDQTKLYNSVCDISPTAGQIPRSVGLAYASKLYRANKDIQNLTTFSDKGNEIVFATIGDASTSQGMFWEAMNAAGVLQIPLLMSVWDDGYGISVPVEYQTTKSSISKALAGLQRNEEETGVEIIAVNGWDYPALIETYQKAADLCRTEQVPVLIHVTELTQPQGHSSSGSHERYKSKQRLQWENERDCNIHFRKWILNNGYATDEELERIETDAKETARESRNRAWKAYRKDLDAEHQQTIELLKTTAKESIFSEELSGIASELSKTYYPVRRDNVVSVRKALRTIRNENTPSRVILQEWLQNALKENAQRYNSQLYSESDLSPLNVPPVNPVFSDESLTVDGREVIRSYFNALFARDPRVVAIGEDVGMIGDVNQGLAGLQEKFGELRITDTGIRETTIIGQGIGMAMRGLRPIVEIQYFDYIYYALATLTDDLASLRYRTAGGQKAPLIIRTRGHRLEGIWHSGSPMGTMLSSVRGMHVIVPRNFTQAAGLYNTLIKGDDPALVVEPLNAYRQKELLPDNISEICVPLGEPEVLKEGKDITVVTYGSMCRIVMEAATQLHNLGIEIEVIDVQTLLPFDINNRILESIKKTSRVIFADEDVPGSASAFMMQQVLEKQNAYRWLDSAPVTISAKPHRPPYGSDGDYFTKPNMDDIVEVAYGMMHETDPTHFPTLY</sequence>
<comment type="function">
    <text evidence="2">E1 component of the 2-oxoglutarate dehydrogenase (OGDH) complex which catalyzes the decarboxylation of 2-oxoglutarate, the first step in the conversion of 2-oxoglutarate to succinyl-CoA and CO(2).</text>
</comment>
<dbReference type="EMBL" id="FNXY01000009">
    <property type="protein sequence ID" value="SEJ54804.1"/>
    <property type="molecule type" value="Genomic_DNA"/>
</dbReference>
<name>A0A1H6ZRN0_9BACT</name>
<evidence type="ECO:0000313" key="7">
    <source>
        <dbReference type="Proteomes" id="UP000199532"/>
    </source>
</evidence>
<comment type="cofactor">
    <cofactor evidence="1">
        <name>thiamine diphosphate</name>
        <dbReference type="ChEBI" id="CHEBI:58937"/>
    </cofactor>
</comment>
<keyword evidence="3" id="KW-0560">Oxidoreductase</keyword>
<organism evidence="6 7">
    <name type="scientific">Dyadobacter koreensis</name>
    <dbReference type="NCBI Taxonomy" id="408657"/>
    <lineage>
        <taxon>Bacteria</taxon>
        <taxon>Pseudomonadati</taxon>
        <taxon>Bacteroidota</taxon>
        <taxon>Cytophagia</taxon>
        <taxon>Cytophagales</taxon>
        <taxon>Spirosomataceae</taxon>
        <taxon>Dyadobacter</taxon>
    </lineage>
</organism>
<evidence type="ECO:0000313" key="6">
    <source>
        <dbReference type="EMBL" id="SEJ54804.1"/>
    </source>
</evidence>
<dbReference type="Pfam" id="PF00676">
    <property type="entry name" value="E1_dh"/>
    <property type="match status" value="1"/>
</dbReference>
<protein>
    <submittedName>
        <fullName evidence="6">Pyruvate/2-oxoglutarate/acetoin dehydrogenase complex, dehydrogenase (E1) component</fullName>
    </submittedName>
</protein>
<gene>
    <name evidence="6" type="ORF">SAMN04487995_5224</name>
</gene>
<dbReference type="Gene3D" id="3.40.50.970">
    <property type="match status" value="2"/>
</dbReference>
<keyword evidence="7" id="KW-1185">Reference proteome</keyword>
<dbReference type="SUPFAM" id="SSF52518">
    <property type="entry name" value="Thiamin diphosphate-binding fold (THDP-binding)"/>
    <property type="match status" value="2"/>
</dbReference>
<feature type="domain" description="Transketolase-like pyrimidine-binding" evidence="5">
    <location>
        <begin position="468"/>
        <end position="642"/>
    </location>
</feature>
<dbReference type="InterPro" id="IPR009014">
    <property type="entry name" value="Transketo_C/PFOR_II"/>
</dbReference>
<dbReference type="InterPro" id="IPR001017">
    <property type="entry name" value="DH_E1"/>
</dbReference>
<dbReference type="RefSeq" id="WP_090340215.1">
    <property type="nucleotide sequence ID" value="NZ_FNXY01000009.1"/>
</dbReference>